<dbReference type="EMBL" id="FNGW01000004">
    <property type="protein sequence ID" value="SDL88886.1"/>
    <property type="molecule type" value="Genomic_DNA"/>
</dbReference>
<keyword evidence="2" id="KW-1185">Reference proteome</keyword>
<sequence>MSFSNNSSTIIRRSNKDIFSIYCNEKDQRLICNCFDKDYNFYNSITILNKFVDFTNYSVSLGIDDTIYGVYKDNGIKYFEISKDNTLSFNEIFTFNDEKFDLLFPYIKKVDNNLHLFYYVFNNEAPGTCALFHHHNKNNIWTENKIDFLTHSILNNYCISWVNNSPIVFYLNVVDGYEEVFLSRFNCNSLTWSTPLQITHSKKNKVYLSVLKDAMNFYHLTFCENEDNAYSVKYINGYLMDDGLDIRNAKNISIPCACMYPNLIKHQSNIYLMWVEYNRLKTCSSNDLGSSWTNQTTDEFSIKEDFIKATFLSNYKEDLVYNSTSVFTTSNDIALLGF</sequence>
<evidence type="ECO:0000313" key="1">
    <source>
        <dbReference type="EMBL" id="SDL88886.1"/>
    </source>
</evidence>
<proteinExistence type="predicted"/>
<dbReference type="RefSeq" id="WP_092725334.1">
    <property type="nucleotide sequence ID" value="NZ_FNGW01000004.1"/>
</dbReference>
<organism evidence="1 2">
    <name type="scientific">Romboutsia lituseburensis DSM 797</name>
    <dbReference type="NCBI Taxonomy" id="1121325"/>
    <lineage>
        <taxon>Bacteria</taxon>
        <taxon>Bacillati</taxon>
        <taxon>Bacillota</taxon>
        <taxon>Clostridia</taxon>
        <taxon>Peptostreptococcales</taxon>
        <taxon>Peptostreptococcaceae</taxon>
        <taxon>Romboutsia</taxon>
    </lineage>
</organism>
<gene>
    <name evidence="1" type="ORF">SAMN04515677_10450</name>
</gene>
<evidence type="ECO:0000313" key="2">
    <source>
        <dbReference type="Proteomes" id="UP000199068"/>
    </source>
</evidence>
<protein>
    <recommendedName>
        <fullName evidence="3">BNR repeat-containing family member</fullName>
    </recommendedName>
</protein>
<name>A0A1G9NQM6_9FIRM</name>
<dbReference type="Proteomes" id="UP000199068">
    <property type="component" value="Unassembled WGS sequence"/>
</dbReference>
<dbReference type="AlphaFoldDB" id="A0A1G9NQM6"/>
<accession>A0A1G9NQM6</accession>
<dbReference type="STRING" id="1121325.SAMN04515677_10450"/>
<reference evidence="1 2" key="1">
    <citation type="submission" date="2016-10" db="EMBL/GenBank/DDBJ databases">
        <authorList>
            <person name="de Groot N.N."/>
        </authorList>
    </citation>
    <scope>NUCLEOTIDE SEQUENCE [LARGE SCALE GENOMIC DNA]</scope>
    <source>
        <strain evidence="1 2">DSM 797</strain>
    </source>
</reference>
<evidence type="ECO:0008006" key="3">
    <source>
        <dbReference type="Google" id="ProtNLM"/>
    </source>
</evidence>